<feature type="compositionally biased region" description="Basic and acidic residues" evidence="1">
    <location>
        <begin position="31"/>
        <end position="50"/>
    </location>
</feature>
<sequence length="140" mass="15072">MTVTVLPDEELQDPLRTANSEQRTANSEQRTANREPRTENSELRAEDRGLRTAGGAVAAFTTRPSPWPARTAEAWHAGVTSACALTTPHTAEALHVQVEPAAGFRGWAGCILGAPARTTMGAPVRLRLMYAPKAPMLCRP</sequence>
<organism evidence="2 3">
    <name type="scientific">Streptomyces musisoli</name>
    <dbReference type="NCBI Taxonomy" id="2802280"/>
    <lineage>
        <taxon>Bacteria</taxon>
        <taxon>Bacillati</taxon>
        <taxon>Actinomycetota</taxon>
        <taxon>Actinomycetes</taxon>
        <taxon>Kitasatosporales</taxon>
        <taxon>Streptomycetaceae</taxon>
        <taxon>Streptomyces</taxon>
    </lineage>
</organism>
<feature type="compositionally biased region" description="Polar residues" evidence="1">
    <location>
        <begin position="17"/>
        <end position="30"/>
    </location>
</feature>
<evidence type="ECO:0000313" key="2">
    <source>
        <dbReference type="EMBL" id="MBL1104262.1"/>
    </source>
</evidence>
<comment type="caution">
    <text evidence="2">The sequence shown here is derived from an EMBL/GenBank/DDBJ whole genome shotgun (WGS) entry which is preliminary data.</text>
</comment>
<gene>
    <name evidence="2" type="ORF">JK361_06520</name>
</gene>
<feature type="region of interest" description="Disordered" evidence="1">
    <location>
        <begin position="1"/>
        <end position="51"/>
    </location>
</feature>
<dbReference type="EMBL" id="JAERRH010000002">
    <property type="protein sequence ID" value="MBL1104262.1"/>
    <property type="molecule type" value="Genomic_DNA"/>
</dbReference>
<dbReference type="RefSeq" id="WP_201814688.1">
    <property type="nucleotide sequence ID" value="NZ_JAERRH010000002.1"/>
</dbReference>
<keyword evidence="3" id="KW-1185">Reference proteome</keyword>
<reference evidence="2 3" key="1">
    <citation type="submission" date="2021-01" db="EMBL/GenBank/DDBJ databases">
        <title>WGS of actinomycetes isolated from Thailand.</title>
        <authorList>
            <person name="Thawai C."/>
        </authorList>
    </citation>
    <scope>NUCLEOTIDE SEQUENCE [LARGE SCALE GENOMIC DNA]</scope>
    <source>
        <strain evidence="2 3">CH5-8</strain>
    </source>
</reference>
<name>A0ABS1NVX3_9ACTN</name>
<accession>A0ABS1NVX3</accession>
<evidence type="ECO:0000313" key="3">
    <source>
        <dbReference type="Proteomes" id="UP000621386"/>
    </source>
</evidence>
<evidence type="ECO:0000256" key="1">
    <source>
        <dbReference type="SAM" id="MobiDB-lite"/>
    </source>
</evidence>
<proteinExistence type="predicted"/>
<dbReference type="Proteomes" id="UP000621386">
    <property type="component" value="Unassembled WGS sequence"/>
</dbReference>
<protein>
    <submittedName>
        <fullName evidence="2">Uncharacterized protein</fullName>
    </submittedName>
</protein>